<evidence type="ECO:0000313" key="2">
    <source>
        <dbReference type="EMBL" id="RDB15953.1"/>
    </source>
</evidence>
<evidence type="ECO:0000313" key="3">
    <source>
        <dbReference type="Proteomes" id="UP000076154"/>
    </source>
</evidence>
<dbReference type="Proteomes" id="UP000076154">
    <property type="component" value="Unassembled WGS sequence"/>
</dbReference>
<proteinExistence type="predicted"/>
<protein>
    <recommendedName>
        <fullName evidence="4">Protein kinase domain-containing protein</fullName>
    </recommendedName>
</protein>
<dbReference type="InParanoid" id="A0A369J8A7"/>
<comment type="caution">
    <text evidence="2">The sequence shown here is derived from an EMBL/GenBank/DDBJ whole genome shotgun (WGS) entry which is preliminary data.</text>
</comment>
<gene>
    <name evidence="2" type="ORF">Hypma_003552</name>
</gene>
<feature type="compositionally biased region" description="Polar residues" evidence="1">
    <location>
        <begin position="15"/>
        <end position="32"/>
    </location>
</feature>
<dbReference type="SUPFAM" id="SSF56112">
    <property type="entry name" value="Protein kinase-like (PK-like)"/>
    <property type="match status" value="1"/>
</dbReference>
<organism evidence="2 3">
    <name type="scientific">Hypsizygus marmoreus</name>
    <name type="common">White beech mushroom</name>
    <name type="synonym">Agaricus marmoreus</name>
    <dbReference type="NCBI Taxonomy" id="39966"/>
    <lineage>
        <taxon>Eukaryota</taxon>
        <taxon>Fungi</taxon>
        <taxon>Dikarya</taxon>
        <taxon>Basidiomycota</taxon>
        <taxon>Agaricomycotina</taxon>
        <taxon>Agaricomycetes</taxon>
        <taxon>Agaricomycetidae</taxon>
        <taxon>Agaricales</taxon>
        <taxon>Tricholomatineae</taxon>
        <taxon>Lyophyllaceae</taxon>
        <taxon>Hypsizygus</taxon>
    </lineage>
</organism>
<reference evidence="2" key="1">
    <citation type="submission" date="2018-04" db="EMBL/GenBank/DDBJ databases">
        <title>Whole genome sequencing of Hypsizygus marmoreus.</title>
        <authorList>
            <person name="Choi I.-G."/>
            <person name="Min B."/>
            <person name="Kim J.-G."/>
            <person name="Kim S."/>
            <person name="Oh Y.-L."/>
            <person name="Kong W.-S."/>
            <person name="Park H."/>
            <person name="Jeong J."/>
            <person name="Song E.-S."/>
        </authorList>
    </citation>
    <scope>NUCLEOTIDE SEQUENCE [LARGE SCALE GENOMIC DNA]</scope>
    <source>
        <strain evidence="2">51987-8</strain>
    </source>
</reference>
<accession>A0A369J8A7</accession>
<evidence type="ECO:0000256" key="1">
    <source>
        <dbReference type="SAM" id="MobiDB-lite"/>
    </source>
</evidence>
<evidence type="ECO:0008006" key="4">
    <source>
        <dbReference type="Google" id="ProtNLM"/>
    </source>
</evidence>
<dbReference type="Gene3D" id="1.10.510.10">
    <property type="entry name" value="Transferase(Phosphotransferase) domain 1"/>
    <property type="match status" value="1"/>
</dbReference>
<dbReference type="EMBL" id="LUEZ02000137">
    <property type="protein sequence ID" value="RDB15953.1"/>
    <property type="molecule type" value="Genomic_DNA"/>
</dbReference>
<dbReference type="OrthoDB" id="2931579at2759"/>
<keyword evidence="3" id="KW-1185">Reference proteome</keyword>
<feature type="region of interest" description="Disordered" evidence="1">
    <location>
        <begin position="1"/>
        <end position="60"/>
    </location>
</feature>
<dbReference type="AlphaFoldDB" id="A0A369J8A7"/>
<dbReference type="InterPro" id="IPR011009">
    <property type="entry name" value="Kinase-like_dom_sf"/>
</dbReference>
<sequence>MSVSFVIPDDFDAYSQGSQNSHSNLEAFSQESADPLSEESQRSRSIKQEPFSQEIPPNHAREEIDEARAMVEEFFQYRRPKLKTPATGGATSSKSTRAPAIFDRHLHEDLILHHVVHVPGIVSDLVKIADDALNAHDNLPGINLEGSTPFPTARRLKDAVSNAPTKDIFCEHDVQECYRAITGTHCSVVAATLEAKLSTWSQSFLKWTISDIGKSPKAIPDGFLNIVSVDDDGNYLGLSANLQEVADVTRVIAVWEFKNIETLDLDAWHGLTEEFADCARFPWEGCEHGTLCTFKHLNYVGTTGHPMGFDAENPPCQCIRDARITSGNSRKAGPTPPLPDILQFPQVIRWVLQQAWSEAVHYDTTFLTIHGGNQERIGIRDRENQTLYLSDVIPVDGCNYAKIQTGLYIAALRDAADRSLQMKMKGRPPSWTRLFGLEAITSHLSGKEGEELFDGLVEEALHRDWLIITPLGEQPHIPFYKDSLYKRFAVAAVTKPGPETFFRIHVLTSFGNRISRGVLQVIGTQLQRKKTHKHTIIVKNALGDDAVAILEREHQVYLSLHEAGVQGIPKILGYFQFANTEKKWDPPAYAALVMEDMGRSVHDFEDELGNPFLSPHQLEKFEKILHSIHATGHTHGNLTKQSLMIRGASDSLDVSIIGFGDAHRHPVHDDKGEGTSHGTPTYAPNPHAIKELSHLQRLLNPQRLKRGADGNLAMGSNANETGTELVVPTLMPPQKKPRKF</sequence>
<name>A0A369J8A7_HYPMA</name>